<evidence type="ECO:0000259" key="4">
    <source>
        <dbReference type="Pfam" id="PF21048"/>
    </source>
</evidence>
<dbReference type="InterPro" id="IPR048380">
    <property type="entry name" value="Rad26-like_N"/>
</dbReference>
<organism evidence="5 6">
    <name type="scientific">Microdochium bolleyi</name>
    <dbReference type="NCBI Taxonomy" id="196109"/>
    <lineage>
        <taxon>Eukaryota</taxon>
        <taxon>Fungi</taxon>
        <taxon>Dikarya</taxon>
        <taxon>Ascomycota</taxon>
        <taxon>Pezizomycotina</taxon>
        <taxon>Sordariomycetes</taxon>
        <taxon>Xylariomycetidae</taxon>
        <taxon>Xylariales</taxon>
        <taxon>Microdochiaceae</taxon>
        <taxon>Microdochium</taxon>
    </lineage>
</organism>
<keyword evidence="6" id="KW-1185">Reference proteome</keyword>
<feature type="domain" description="Rad26-like helical repeats" evidence="2">
    <location>
        <begin position="265"/>
        <end position="486"/>
    </location>
</feature>
<dbReference type="InterPro" id="IPR048379">
    <property type="entry name" value="Rad26-like_C"/>
</dbReference>
<feature type="domain" description="Rad26-like N-terminal" evidence="4">
    <location>
        <begin position="158"/>
        <end position="205"/>
    </location>
</feature>
<protein>
    <recommendedName>
        <fullName evidence="7">DNA repair protein Rad26</fullName>
    </recommendedName>
</protein>
<dbReference type="STRING" id="196109.A0A136IWB8"/>
<reference evidence="6" key="1">
    <citation type="submission" date="2016-02" db="EMBL/GenBank/DDBJ databases">
        <title>Draft genome sequence of Microdochium bolleyi, a fungal endophyte of beachgrass.</title>
        <authorList>
            <consortium name="DOE Joint Genome Institute"/>
            <person name="David A.S."/>
            <person name="May G."/>
            <person name="Haridas S."/>
            <person name="Lim J."/>
            <person name="Wang M."/>
            <person name="Labutti K."/>
            <person name="Lipzen A."/>
            <person name="Barry K."/>
            <person name="Grigoriev I.V."/>
        </authorList>
    </citation>
    <scope>NUCLEOTIDE SEQUENCE [LARGE SCALE GENOMIC DNA]</scope>
    <source>
        <strain evidence="6">J235TASD1</strain>
    </source>
</reference>
<dbReference type="Pfam" id="PF21048">
    <property type="entry name" value="Rad26-like_N"/>
    <property type="match status" value="1"/>
</dbReference>
<dbReference type="Pfam" id="PF21046">
    <property type="entry name" value="Rad26-like_C"/>
    <property type="match status" value="1"/>
</dbReference>
<dbReference type="InterPro" id="IPR022093">
    <property type="entry name" value="Rad26-like_helical"/>
</dbReference>
<dbReference type="Proteomes" id="UP000070501">
    <property type="component" value="Unassembled WGS sequence"/>
</dbReference>
<feature type="compositionally biased region" description="Polar residues" evidence="1">
    <location>
        <begin position="50"/>
        <end position="67"/>
    </location>
</feature>
<gene>
    <name evidence="5" type="ORF">Micbo1qcDRAFT_165840</name>
</gene>
<evidence type="ECO:0000256" key="1">
    <source>
        <dbReference type="SAM" id="MobiDB-lite"/>
    </source>
</evidence>
<proteinExistence type="predicted"/>
<dbReference type="InParanoid" id="A0A136IWB8"/>
<evidence type="ECO:0000259" key="2">
    <source>
        <dbReference type="Pfam" id="PF12331"/>
    </source>
</evidence>
<name>A0A136IWB8_9PEZI</name>
<accession>A0A136IWB8</accession>
<evidence type="ECO:0000313" key="6">
    <source>
        <dbReference type="Proteomes" id="UP000070501"/>
    </source>
</evidence>
<feature type="domain" description="Rad26-like C-terminal" evidence="3">
    <location>
        <begin position="510"/>
        <end position="559"/>
    </location>
</feature>
<evidence type="ECO:0000259" key="3">
    <source>
        <dbReference type="Pfam" id="PF21046"/>
    </source>
</evidence>
<evidence type="ECO:0000313" key="5">
    <source>
        <dbReference type="EMBL" id="KXJ89069.1"/>
    </source>
</evidence>
<feature type="region of interest" description="Disordered" evidence="1">
    <location>
        <begin position="44"/>
        <end position="67"/>
    </location>
</feature>
<dbReference type="AlphaFoldDB" id="A0A136IWB8"/>
<dbReference type="OrthoDB" id="5245063at2759"/>
<sequence>MQNLKKHSAEQLAKLQRAAEAATVAQQSAATELEFTRRDLRDELERAKTRSVNAPVTPRKNATTKTWGVSDGFEDVEMASSPTRGRTKQAGPIATVVAEPKILRTPTKNKRKRPTIDSPVMELEIQSEDVGTHTSNAGSRADDNSTMITNKAGPLADYLKIILNYRSARDRPASFDYLSNFALASKSSESIASRLLQCLALAGSSQNPLNLPVSFCQNVIVVWGECLKESCLEPISELVSLVLFTVQLNTVAIAPKIASTLLPIALNSCYEVAIPRFNHAGLGDPADASWKKFNDHIPCTQIMSLLYVVALGCATSEQSSGGAAGPIVEFWTELQLQFMLMWLNQKHPVADFCIGLRILCTSVFPSNIGPRDPQKSPEEVAHIIIERVSLPLVEGDRWQLAQEELYEVRILVLRTLATFATTLFGYRQLVESDWVVPRLVALLASSIDDLYAGTMRYVSPASRDDRRGSTLQILVDHTVFLLHTIVMNPLSHLGANVDTGEKLRGLSGLLAGVSHKYVLSLARLNYSEDLVSEETAELAHELLDLAVTPEEAAELSTFFDG</sequence>
<dbReference type="Pfam" id="PF12331">
    <property type="entry name" value="Rad26-like_helical_rpts"/>
    <property type="match status" value="1"/>
</dbReference>
<evidence type="ECO:0008006" key="7">
    <source>
        <dbReference type="Google" id="ProtNLM"/>
    </source>
</evidence>
<dbReference type="EMBL" id="KQ964256">
    <property type="protein sequence ID" value="KXJ89069.1"/>
    <property type="molecule type" value="Genomic_DNA"/>
</dbReference>